<gene>
    <name evidence="1" type="ORF">ACFSAH_14665</name>
</gene>
<name>A0ABW4IG03_9SPHI</name>
<keyword evidence="2" id="KW-1185">Reference proteome</keyword>
<reference evidence="2" key="1">
    <citation type="journal article" date="2019" name="Int. J. Syst. Evol. Microbiol.">
        <title>The Global Catalogue of Microorganisms (GCM) 10K type strain sequencing project: providing services to taxonomists for standard genome sequencing and annotation.</title>
        <authorList>
            <consortium name="The Broad Institute Genomics Platform"/>
            <consortium name="The Broad Institute Genome Sequencing Center for Infectious Disease"/>
            <person name="Wu L."/>
            <person name="Ma J."/>
        </authorList>
    </citation>
    <scope>NUCLEOTIDE SEQUENCE [LARGE SCALE GENOMIC DNA]</scope>
    <source>
        <strain evidence="2">CCUG 53762</strain>
    </source>
</reference>
<evidence type="ECO:0000313" key="2">
    <source>
        <dbReference type="Proteomes" id="UP001597118"/>
    </source>
</evidence>
<evidence type="ECO:0000313" key="1">
    <source>
        <dbReference type="EMBL" id="MFD1631115.1"/>
    </source>
</evidence>
<dbReference type="EMBL" id="JBHUDG010000041">
    <property type="protein sequence ID" value="MFD1631115.1"/>
    <property type="molecule type" value="Genomic_DNA"/>
</dbReference>
<dbReference type="RefSeq" id="WP_379663484.1">
    <property type="nucleotide sequence ID" value="NZ_JBHUDG010000041.1"/>
</dbReference>
<accession>A0ABW4IG03</accession>
<protein>
    <submittedName>
        <fullName evidence="1">Uncharacterized protein</fullName>
    </submittedName>
</protein>
<dbReference type="Proteomes" id="UP001597118">
    <property type="component" value="Unassembled WGS sequence"/>
</dbReference>
<sequence>MDRDVITLALANIDLPEEVNLETPEAIFRERLTDYIKHLLDFEFGKLLQLLYRIDVAEDKVKTSLADSTDTRTDAEKISWLIIDRLEQKINFRKQYASKNIP</sequence>
<organism evidence="1 2">
    <name type="scientific">Pseudopedobacter beijingensis</name>
    <dbReference type="NCBI Taxonomy" id="1207056"/>
    <lineage>
        <taxon>Bacteria</taxon>
        <taxon>Pseudomonadati</taxon>
        <taxon>Bacteroidota</taxon>
        <taxon>Sphingobacteriia</taxon>
        <taxon>Sphingobacteriales</taxon>
        <taxon>Sphingobacteriaceae</taxon>
        <taxon>Pseudopedobacter</taxon>
    </lineage>
</organism>
<comment type="caution">
    <text evidence="1">The sequence shown here is derived from an EMBL/GenBank/DDBJ whole genome shotgun (WGS) entry which is preliminary data.</text>
</comment>
<proteinExistence type="predicted"/>